<comment type="caution">
    <text evidence="3">The sequence shown here is derived from an EMBL/GenBank/DDBJ whole genome shotgun (WGS) entry which is preliminary data.</text>
</comment>
<proteinExistence type="predicted"/>
<feature type="signal peptide" evidence="1">
    <location>
        <begin position="1"/>
        <end position="21"/>
    </location>
</feature>
<dbReference type="PANTHER" id="PTHR21310">
    <property type="entry name" value="AMINOGLYCOSIDE PHOSPHOTRANSFERASE-RELATED-RELATED"/>
    <property type="match status" value="1"/>
</dbReference>
<gene>
    <name evidence="3" type="ORF">NOR_05989</name>
</gene>
<feature type="domain" description="Aminoglycoside phosphotransferase" evidence="2">
    <location>
        <begin position="110"/>
        <end position="351"/>
    </location>
</feature>
<organism evidence="3 4">
    <name type="scientific">Metarhizium rileyi (strain RCEF 4871)</name>
    <name type="common">Nomuraea rileyi</name>
    <dbReference type="NCBI Taxonomy" id="1649241"/>
    <lineage>
        <taxon>Eukaryota</taxon>
        <taxon>Fungi</taxon>
        <taxon>Dikarya</taxon>
        <taxon>Ascomycota</taxon>
        <taxon>Pezizomycotina</taxon>
        <taxon>Sordariomycetes</taxon>
        <taxon>Hypocreomycetidae</taxon>
        <taxon>Hypocreales</taxon>
        <taxon>Clavicipitaceae</taxon>
        <taxon>Metarhizium</taxon>
    </lineage>
</organism>
<dbReference type="Gene3D" id="3.90.1200.10">
    <property type="match status" value="1"/>
</dbReference>
<keyword evidence="1" id="KW-0732">Signal</keyword>
<evidence type="ECO:0000259" key="2">
    <source>
        <dbReference type="Pfam" id="PF01636"/>
    </source>
</evidence>
<evidence type="ECO:0000313" key="3">
    <source>
        <dbReference type="EMBL" id="OAA39995.1"/>
    </source>
</evidence>
<reference evidence="3 4" key="1">
    <citation type="journal article" date="2016" name="Genome Biol. Evol.">
        <title>Divergent and convergent evolution of fungal pathogenicity.</title>
        <authorList>
            <person name="Shang Y."/>
            <person name="Xiao G."/>
            <person name="Zheng P."/>
            <person name="Cen K."/>
            <person name="Zhan S."/>
            <person name="Wang C."/>
        </authorList>
    </citation>
    <scope>NUCLEOTIDE SEQUENCE [LARGE SCALE GENOMIC DNA]</scope>
    <source>
        <strain evidence="3 4">RCEF 4871</strain>
    </source>
</reference>
<protein>
    <submittedName>
        <fullName evidence="3">Phosphotransferase enzyme family protein</fullName>
    </submittedName>
</protein>
<keyword evidence="4" id="KW-1185">Reference proteome</keyword>
<dbReference type="PANTHER" id="PTHR21310:SF37">
    <property type="entry name" value="AMINOGLYCOSIDE PHOSPHOTRANSFERASE DOMAIN-CONTAINING PROTEIN"/>
    <property type="match status" value="1"/>
</dbReference>
<dbReference type="InterPro" id="IPR011009">
    <property type="entry name" value="Kinase-like_dom_sf"/>
</dbReference>
<dbReference type="EMBL" id="AZHC01000020">
    <property type="protein sequence ID" value="OAA39995.1"/>
    <property type="molecule type" value="Genomic_DNA"/>
</dbReference>
<sequence length="535" mass="60912">MPFQWTTWILYWSMFYGAPDATRNDCLPPSRRQDEEIDVSPNSSKEQRLCYQSLKDSPTILPLTAEQIDEQIDQFIQNIDEGAVGQLASRHNDQKPWKIVGRANGSFNVCFFVQFDDGTTWVVRIALNPVVDKVWTKCQSEVATIRYLRLKSKIPVPQVRAFGQDTTLTKKGCEPLAFIISDHVAGQTLSITALQNATKMQRQRFFDDLIEVHAQLRQLEFPAAGSLMPNSGRDSEPIIGGLLTMAGNELHQYLGERRSPGPFVSTTDFLNYQYYLLWESSRLPSENLKRAQAEDELFALVTLAKQVPTLHDSQSPNGPFILSHLDLRCGNIIIDVDFGIAGIIDWEFSGAVPLEYSTPPLWITGHGRNAYINLYTDTISNEFYAALRTKATTSNNCARLMQEWTSQTQLAFPIVQILRQPETLLRVFYSFIFRKFYKGDREKVISEFFAQNDHDGALAEEIRYRVENSKIYVQYLREHGLQIVDVEAKKRQEELIEKLRSGIAKLEEMYGSNNQSEDCDFALPKIAPEPATPLA</sequence>
<dbReference type="Pfam" id="PF01636">
    <property type="entry name" value="APH"/>
    <property type="match status" value="1"/>
</dbReference>
<dbReference type="InterPro" id="IPR002575">
    <property type="entry name" value="Aminoglycoside_PTrfase"/>
</dbReference>
<name>A0A167BFS7_METRR</name>
<dbReference type="AlphaFoldDB" id="A0A167BFS7"/>
<dbReference type="STRING" id="1081105.A0A167BFS7"/>
<dbReference type="SUPFAM" id="SSF56112">
    <property type="entry name" value="Protein kinase-like (PK-like)"/>
    <property type="match status" value="1"/>
</dbReference>
<feature type="chain" id="PRO_5007884184" evidence="1">
    <location>
        <begin position="22"/>
        <end position="535"/>
    </location>
</feature>
<dbReference type="Proteomes" id="UP000243498">
    <property type="component" value="Unassembled WGS sequence"/>
</dbReference>
<accession>A0A167BFS7</accession>
<dbReference type="OrthoDB" id="10003767at2759"/>
<evidence type="ECO:0000313" key="4">
    <source>
        <dbReference type="Proteomes" id="UP000243498"/>
    </source>
</evidence>
<evidence type="ECO:0000256" key="1">
    <source>
        <dbReference type="SAM" id="SignalP"/>
    </source>
</evidence>
<dbReference type="InterPro" id="IPR051678">
    <property type="entry name" value="AGP_Transferase"/>
</dbReference>